<dbReference type="RefSeq" id="WP_128699272.1">
    <property type="nucleotide sequence ID" value="NZ_CP019384.1"/>
</dbReference>
<dbReference type="KEGG" id="vai:BU251_02260"/>
<dbReference type="InterPro" id="IPR017853">
    <property type="entry name" value="GH"/>
</dbReference>
<dbReference type="OrthoDB" id="9800974at2"/>
<comment type="similarity">
    <text evidence="1">Belongs to the glycosyl hydrolase 39 family.</text>
</comment>
<evidence type="ECO:0000313" key="8">
    <source>
        <dbReference type="Proteomes" id="UP000287243"/>
    </source>
</evidence>
<evidence type="ECO:0000259" key="6">
    <source>
        <dbReference type="Pfam" id="PF02449"/>
    </source>
</evidence>
<dbReference type="PANTHER" id="PTHR12631:SF10">
    <property type="entry name" value="BETA-XYLOSIDASE-LIKE PROTEIN-RELATED"/>
    <property type="match status" value="1"/>
</dbReference>
<accession>A0A410P3A3</accession>
<dbReference type="InterPro" id="IPR013529">
    <property type="entry name" value="Glyco_hydro_42_N"/>
</dbReference>
<keyword evidence="7" id="KW-0119">Carbohydrate metabolism</keyword>
<protein>
    <submittedName>
        <fullName evidence="7">Endo-1,4-beta-xylanase C</fullName>
    </submittedName>
</protein>
<dbReference type="PROSITE" id="PS51257">
    <property type="entry name" value="PROKAR_LIPOPROTEIN"/>
    <property type="match status" value="1"/>
</dbReference>
<keyword evidence="3 7" id="KW-0326">Glycosidase</keyword>
<dbReference type="GO" id="GO:0045493">
    <property type="term" value="P:xylan catabolic process"/>
    <property type="evidence" value="ECO:0007669"/>
    <property type="project" value="UniProtKB-KW"/>
</dbReference>
<feature type="domain" description="Glycosyl hydrolases family 39 N-terminal catalytic" evidence="5">
    <location>
        <begin position="197"/>
        <end position="269"/>
    </location>
</feature>
<gene>
    <name evidence="7" type="ORF">BU251_02260</name>
</gene>
<dbReference type="Proteomes" id="UP000287243">
    <property type="component" value="Chromosome"/>
</dbReference>
<dbReference type="AlphaFoldDB" id="A0A410P3A3"/>
<evidence type="ECO:0000259" key="5">
    <source>
        <dbReference type="Pfam" id="PF01229"/>
    </source>
</evidence>
<dbReference type="GO" id="GO:0009341">
    <property type="term" value="C:beta-galactosidase complex"/>
    <property type="evidence" value="ECO:0007669"/>
    <property type="project" value="InterPro"/>
</dbReference>
<evidence type="ECO:0000256" key="2">
    <source>
        <dbReference type="ARBA" id="ARBA00022801"/>
    </source>
</evidence>
<evidence type="ECO:0000256" key="3">
    <source>
        <dbReference type="ARBA" id="ARBA00023295"/>
    </source>
</evidence>
<name>A0A410P3A3_VELA1</name>
<dbReference type="EMBL" id="CP019384">
    <property type="protein sequence ID" value="QAT16636.1"/>
    <property type="molecule type" value="Genomic_DNA"/>
</dbReference>
<feature type="chain" id="PRO_5019569369" evidence="4">
    <location>
        <begin position="30"/>
        <end position="422"/>
    </location>
</feature>
<keyword evidence="2 7" id="KW-0378">Hydrolase</keyword>
<evidence type="ECO:0000256" key="1">
    <source>
        <dbReference type="ARBA" id="ARBA00008875"/>
    </source>
</evidence>
<feature type="domain" description="Glycoside hydrolase family 42 N-terminal" evidence="6">
    <location>
        <begin position="113"/>
        <end position="169"/>
    </location>
</feature>
<organism evidence="7 8">
    <name type="scientific">Velamenicoccus archaeovorus</name>
    <dbReference type="NCBI Taxonomy" id="1930593"/>
    <lineage>
        <taxon>Bacteria</taxon>
        <taxon>Pseudomonadati</taxon>
        <taxon>Candidatus Omnitrophota</taxon>
        <taxon>Candidatus Velamenicoccus</taxon>
    </lineage>
</organism>
<reference evidence="7 8" key="1">
    <citation type="submission" date="2017-01" db="EMBL/GenBank/DDBJ databases">
        <title>First insights into the biology of 'candidatus Vampirococcus archaeovorus'.</title>
        <authorList>
            <person name="Kizina J."/>
            <person name="Jordan S."/>
            <person name="Stueber K."/>
            <person name="Reinhardt R."/>
            <person name="Harder J."/>
        </authorList>
    </citation>
    <scope>NUCLEOTIDE SEQUENCE [LARGE SCALE GENOMIC DNA]</scope>
    <source>
        <strain evidence="7 8">LiM</strain>
    </source>
</reference>
<dbReference type="Gene3D" id="3.20.20.80">
    <property type="entry name" value="Glycosidases"/>
    <property type="match status" value="1"/>
</dbReference>
<dbReference type="Pfam" id="PF01229">
    <property type="entry name" value="Glyco_hydro_39"/>
    <property type="match status" value="1"/>
</dbReference>
<evidence type="ECO:0000313" key="7">
    <source>
        <dbReference type="EMBL" id="QAT16636.1"/>
    </source>
</evidence>
<dbReference type="Pfam" id="PF02449">
    <property type="entry name" value="Glyco_hydro_42"/>
    <property type="match status" value="1"/>
</dbReference>
<evidence type="ECO:0000256" key="4">
    <source>
        <dbReference type="SAM" id="SignalP"/>
    </source>
</evidence>
<dbReference type="InterPro" id="IPR051923">
    <property type="entry name" value="Glycosyl_Hydrolase_39"/>
</dbReference>
<dbReference type="PANTHER" id="PTHR12631">
    <property type="entry name" value="ALPHA-L-IDURONIDASE"/>
    <property type="match status" value="1"/>
</dbReference>
<dbReference type="GO" id="GO:0004565">
    <property type="term" value="F:beta-galactosidase activity"/>
    <property type="evidence" value="ECO:0007669"/>
    <property type="project" value="InterPro"/>
</dbReference>
<sequence length="422" mass="49324">MDTSARNRSICLWGILSVFLFSCVQPACATATHTKASEWKRRNAHLVPDEKENKAILALDQDYSVPWRTATDSDGDGVDDVYDPSPMDWRENGYDPFAVLAFLSWYHDWNAYKYDCDALKKVVDLMKDAGVGMVRFDFLWQDIEPRPGELHFEKYDYIVDLLTERQVRVLGILGYSVSWAGKAWNYPPYDDETFVRYVRQVISRYKNKIKYWEIWNEPDSRTYWVPQDDMKRYTELLKKVYEAAKAVDPSCKIVLGGMTNSGYYAIKNVYRNGGKDYFDVVNIHPFANPLRAKAMMDVLAIYRNVRREMDKNGDQDKKIWFTEIGAPGVERPNKENAWWEGISPTEKQQAAWVTDVYGRLTGLDDVEKVFWAFFRDNLGHFKSGVDFFGLVRWDFTPKPSFFAYKKRAHAVMDEWRPFRGEP</sequence>
<proteinExistence type="inferred from homology"/>
<keyword evidence="4" id="KW-0732">Signal</keyword>
<dbReference type="SUPFAM" id="SSF51445">
    <property type="entry name" value="(Trans)glycosidases"/>
    <property type="match status" value="1"/>
</dbReference>
<keyword evidence="7" id="KW-0858">Xylan degradation</keyword>
<feature type="signal peptide" evidence="4">
    <location>
        <begin position="1"/>
        <end position="29"/>
    </location>
</feature>
<keyword evidence="8" id="KW-1185">Reference proteome</keyword>
<keyword evidence="7" id="KW-0624">Polysaccharide degradation</keyword>
<dbReference type="InterPro" id="IPR049166">
    <property type="entry name" value="GH39_cat"/>
</dbReference>